<dbReference type="PANTHER" id="PTHR37424">
    <property type="entry name" value="BACTERIOFERRITIN-ASSOCIATED FERREDOXIN"/>
    <property type="match status" value="1"/>
</dbReference>
<dbReference type="Pfam" id="PF04324">
    <property type="entry name" value="Fer2_BFD"/>
    <property type="match status" value="1"/>
</dbReference>
<dbReference type="EMBL" id="NQYH01000003">
    <property type="protein sequence ID" value="RIY41619.1"/>
    <property type="molecule type" value="Genomic_DNA"/>
</dbReference>
<keyword evidence="4" id="KW-0249">Electron transport</keyword>
<dbReference type="GO" id="GO:0051537">
    <property type="term" value="F:2 iron, 2 sulfur cluster binding"/>
    <property type="evidence" value="ECO:0007669"/>
    <property type="project" value="UniProtKB-KW"/>
</dbReference>
<evidence type="ECO:0000256" key="6">
    <source>
        <dbReference type="ARBA" id="ARBA00023014"/>
    </source>
</evidence>
<organism evidence="10 11">
    <name type="scientific">Neopusillimonas maritima</name>
    <dbReference type="NCBI Taxonomy" id="2026239"/>
    <lineage>
        <taxon>Bacteria</taxon>
        <taxon>Pseudomonadati</taxon>
        <taxon>Pseudomonadota</taxon>
        <taxon>Betaproteobacteria</taxon>
        <taxon>Burkholderiales</taxon>
        <taxon>Alcaligenaceae</taxon>
        <taxon>Neopusillimonas</taxon>
    </lineage>
</organism>
<dbReference type="InterPro" id="IPR052371">
    <property type="entry name" value="BFD-associated_ferredoxin"/>
</dbReference>
<comment type="caution">
    <text evidence="10">The sequence shown here is derived from an EMBL/GenBank/DDBJ whole genome shotgun (WGS) entry which is preliminary data.</text>
</comment>
<dbReference type="InterPro" id="IPR007419">
    <property type="entry name" value="BFD-like_2Fe2S-bd_dom"/>
</dbReference>
<dbReference type="OrthoDB" id="9815350at2"/>
<evidence type="ECO:0000313" key="11">
    <source>
        <dbReference type="Proteomes" id="UP000266206"/>
    </source>
</evidence>
<keyword evidence="2" id="KW-0001">2Fe-2S</keyword>
<evidence type="ECO:0000256" key="7">
    <source>
        <dbReference type="ARBA" id="ARBA00039386"/>
    </source>
</evidence>
<accession>A0A3A1YWE9</accession>
<sequence length="88" mass="9177">MFICICNAITERQVREAVAGGAHTMSDLQAQLGVASCCGCCSDTASEYLPGGRQAAYPAVHDMVETIEAAANDTALPLGFTEVVARRA</sequence>
<feature type="domain" description="BFD-like [2Fe-2S]-binding" evidence="9">
    <location>
        <begin position="3"/>
        <end position="49"/>
    </location>
</feature>
<keyword evidence="6" id="KW-0411">Iron-sulfur</keyword>
<dbReference type="Gene3D" id="1.10.10.1100">
    <property type="entry name" value="BFD-like [2Fe-2S]-binding domain"/>
    <property type="match status" value="1"/>
</dbReference>
<dbReference type="Proteomes" id="UP000266206">
    <property type="component" value="Unassembled WGS sequence"/>
</dbReference>
<dbReference type="PANTHER" id="PTHR37424:SF1">
    <property type="entry name" value="BACTERIOFERRITIN-ASSOCIATED FERREDOXIN"/>
    <property type="match status" value="1"/>
</dbReference>
<evidence type="ECO:0000256" key="1">
    <source>
        <dbReference type="ARBA" id="ARBA00022448"/>
    </source>
</evidence>
<dbReference type="GO" id="GO:0046872">
    <property type="term" value="F:metal ion binding"/>
    <property type="evidence" value="ECO:0007669"/>
    <property type="project" value="UniProtKB-KW"/>
</dbReference>
<gene>
    <name evidence="10" type="ORF">CJP73_05840</name>
</gene>
<dbReference type="AlphaFoldDB" id="A0A3A1YWE9"/>
<keyword evidence="5" id="KW-0408">Iron</keyword>
<evidence type="ECO:0000313" key="10">
    <source>
        <dbReference type="EMBL" id="RIY41619.1"/>
    </source>
</evidence>
<protein>
    <recommendedName>
        <fullName evidence="7">Bacterioferritin-associated ferredoxin</fullName>
    </recommendedName>
</protein>
<evidence type="ECO:0000256" key="3">
    <source>
        <dbReference type="ARBA" id="ARBA00022723"/>
    </source>
</evidence>
<evidence type="ECO:0000256" key="8">
    <source>
        <dbReference type="ARBA" id="ARBA00046332"/>
    </source>
</evidence>
<evidence type="ECO:0000256" key="2">
    <source>
        <dbReference type="ARBA" id="ARBA00022714"/>
    </source>
</evidence>
<evidence type="ECO:0000259" key="9">
    <source>
        <dbReference type="Pfam" id="PF04324"/>
    </source>
</evidence>
<reference evidence="10 11" key="1">
    <citation type="submission" date="2017-08" db="EMBL/GenBank/DDBJ databases">
        <title>Pusillimonas indicus sp. nov., a member of the family Alcaligenaceae isolated from surface seawater.</title>
        <authorList>
            <person name="Li J."/>
        </authorList>
    </citation>
    <scope>NUCLEOTIDE SEQUENCE [LARGE SCALE GENOMIC DNA]</scope>
    <source>
        <strain evidence="10 11">L52-1-41</strain>
    </source>
</reference>
<evidence type="ECO:0000256" key="4">
    <source>
        <dbReference type="ARBA" id="ARBA00022982"/>
    </source>
</evidence>
<keyword evidence="3" id="KW-0479">Metal-binding</keyword>
<dbReference type="RefSeq" id="WP_119515858.1">
    <property type="nucleotide sequence ID" value="NZ_NQYH01000003.1"/>
</dbReference>
<evidence type="ECO:0000256" key="5">
    <source>
        <dbReference type="ARBA" id="ARBA00023004"/>
    </source>
</evidence>
<name>A0A3A1YWE9_9BURK</name>
<dbReference type="InterPro" id="IPR041854">
    <property type="entry name" value="BFD-like_2Fe2S-bd_dom_sf"/>
</dbReference>
<comment type="similarity">
    <text evidence="8">Belongs to the Bfd family.</text>
</comment>
<keyword evidence="1" id="KW-0813">Transport</keyword>
<proteinExistence type="inferred from homology"/>